<feature type="compositionally biased region" description="Gly residues" evidence="1">
    <location>
        <begin position="39"/>
        <end position="60"/>
    </location>
</feature>
<evidence type="ECO:0000256" key="1">
    <source>
        <dbReference type="SAM" id="MobiDB-lite"/>
    </source>
</evidence>
<feature type="chain" id="PRO_5016963695" evidence="2">
    <location>
        <begin position="24"/>
        <end position="211"/>
    </location>
</feature>
<accession>A0A345HP46</accession>
<feature type="domain" description="DUF4232" evidence="3">
    <location>
        <begin position="79"/>
        <end position="187"/>
    </location>
</feature>
<dbReference type="KEGG" id="spad:DVK44_12945"/>
<reference evidence="5" key="1">
    <citation type="submission" date="2018-07" db="EMBL/GenBank/DDBJ databases">
        <authorList>
            <person name="Zhao J."/>
        </authorList>
    </citation>
    <scope>NUCLEOTIDE SEQUENCE [LARGE SCALE GENOMIC DNA]</scope>
    <source>
        <strain evidence="5">GSSD-12</strain>
    </source>
</reference>
<name>A0A345HP46_9ACTN</name>
<dbReference type="Proteomes" id="UP000253868">
    <property type="component" value="Chromosome"/>
</dbReference>
<dbReference type="EMBL" id="CP031194">
    <property type="protein sequence ID" value="AXG78470.1"/>
    <property type="molecule type" value="Genomic_DNA"/>
</dbReference>
<dbReference type="RefSeq" id="WP_114659815.1">
    <property type="nucleotide sequence ID" value="NZ_CP031194.1"/>
</dbReference>
<dbReference type="OrthoDB" id="3784430at2"/>
<evidence type="ECO:0000313" key="4">
    <source>
        <dbReference type="EMBL" id="AXG78470.1"/>
    </source>
</evidence>
<protein>
    <submittedName>
        <fullName evidence="4">DUF4232 domain-containing protein</fullName>
    </submittedName>
</protein>
<feature type="region of interest" description="Disordered" evidence="1">
    <location>
        <begin position="39"/>
        <end position="76"/>
    </location>
</feature>
<keyword evidence="2" id="KW-0732">Signal</keyword>
<organism evidence="4 5">
    <name type="scientific">Streptomyces paludis</name>
    <dbReference type="NCBI Taxonomy" id="2282738"/>
    <lineage>
        <taxon>Bacteria</taxon>
        <taxon>Bacillati</taxon>
        <taxon>Actinomycetota</taxon>
        <taxon>Actinomycetes</taxon>
        <taxon>Kitasatosporales</taxon>
        <taxon>Streptomycetaceae</taxon>
        <taxon>Streptomyces</taxon>
    </lineage>
</organism>
<dbReference type="Pfam" id="PF14016">
    <property type="entry name" value="DUF4232"/>
    <property type="match status" value="1"/>
</dbReference>
<evidence type="ECO:0000256" key="2">
    <source>
        <dbReference type="SAM" id="SignalP"/>
    </source>
</evidence>
<dbReference type="InterPro" id="IPR025326">
    <property type="entry name" value="DUF4232"/>
</dbReference>
<sequence length="211" mass="20789">MRSRLATRSTRVILAVATTVALGAGLTACDDEDLAAGGSGGAAASTGGSGGSGSTGGSSDKGGTDGENATDDKGVGQSCGANDLDLKITDADGGHYLIAAKAKSGITCQLSDSSAVVSYGSGEKSTTYPAELMGKPAPSSIKLSGSAEAFATLVTNSERAEGAPEFKQVKLAVSNDDTTPVSVDLPKSADFSAPVVSQWYSTAADAVINAN</sequence>
<evidence type="ECO:0000313" key="5">
    <source>
        <dbReference type="Proteomes" id="UP000253868"/>
    </source>
</evidence>
<keyword evidence="5" id="KW-1185">Reference proteome</keyword>
<dbReference type="PROSITE" id="PS51257">
    <property type="entry name" value="PROKAR_LIPOPROTEIN"/>
    <property type="match status" value="1"/>
</dbReference>
<dbReference type="AlphaFoldDB" id="A0A345HP46"/>
<feature type="signal peptide" evidence="2">
    <location>
        <begin position="1"/>
        <end position="23"/>
    </location>
</feature>
<gene>
    <name evidence="4" type="ORF">DVK44_12945</name>
</gene>
<proteinExistence type="predicted"/>
<evidence type="ECO:0000259" key="3">
    <source>
        <dbReference type="Pfam" id="PF14016"/>
    </source>
</evidence>